<protein>
    <submittedName>
        <fullName evidence="1">Uncharacterized protein</fullName>
    </submittedName>
</protein>
<proteinExistence type="predicted"/>
<comment type="caution">
    <text evidence="1">The sequence shown here is derived from an EMBL/GenBank/DDBJ whole genome shotgun (WGS) entry which is preliminary data.</text>
</comment>
<gene>
    <name evidence="1" type="ORF">AGR2A_Cc100242</name>
</gene>
<organism evidence="1 2">
    <name type="scientific">Agrobacterium genomosp. 2 str. CFBP 5494</name>
    <dbReference type="NCBI Taxonomy" id="1183436"/>
    <lineage>
        <taxon>Bacteria</taxon>
        <taxon>Pseudomonadati</taxon>
        <taxon>Pseudomonadota</taxon>
        <taxon>Alphaproteobacteria</taxon>
        <taxon>Hyphomicrobiales</taxon>
        <taxon>Rhizobiaceae</taxon>
        <taxon>Rhizobium/Agrobacterium group</taxon>
        <taxon>Agrobacterium</taxon>
        <taxon>Agrobacterium tumefaciens complex</taxon>
    </lineage>
</organism>
<dbReference type="AlphaFoldDB" id="A0A9W5EX74"/>
<reference evidence="1 2" key="1">
    <citation type="submission" date="2016-01" db="EMBL/GenBank/DDBJ databases">
        <authorList>
            <person name="Regsiter A."/>
            <person name="william w."/>
        </authorList>
    </citation>
    <scope>NUCLEOTIDE SEQUENCE [LARGE SCALE GENOMIC DNA]</scope>
    <source>
        <strain evidence="1 2">CFBP 5494</strain>
    </source>
</reference>
<sequence length="209" mass="22863">MTTFTNIPDTTLAQDRPFTQSVARGLRDNPVALAEGDGTAPEVVGVSPYRKATASNSPVLLFDNLPDNHSILEFDIVGIRPMASGSNVFVMEYSINNGTSWINSGYQQADDSGQASIAYLALTHNSGSPFNSTAANTLNGWIRTYNFASTTSFKQLESRAFWMNATPLMNERRLWAQFDQAAKINAVRFRFLAGNVASGNITLRRVRAS</sequence>
<dbReference type="RefSeq" id="WP_080822610.1">
    <property type="nucleotide sequence ID" value="NZ_LT009718.1"/>
</dbReference>
<evidence type="ECO:0000313" key="2">
    <source>
        <dbReference type="Proteomes" id="UP000191933"/>
    </source>
</evidence>
<dbReference type="Proteomes" id="UP000191933">
    <property type="component" value="Unassembled WGS sequence"/>
</dbReference>
<dbReference type="EMBL" id="FBVY01000002">
    <property type="protein sequence ID" value="CUW85732.1"/>
    <property type="molecule type" value="Genomic_DNA"/>
</dbReference>
<name>A0A9W5EX74_9HYPH</name>
<evidence type="ECO:0000313" key="1">
    <source>
        <dbReference type="EMBL" id="CUW85732.1"/>
    </source>
</evidence>
<keyword evidence="2" id="KW-1185">Reference proteome</keyword>
<accession>A0A9W5EX74</accession>